<organism evidence="1 2">
    <name type="scientific">Streptosporangium saharense</name>
    <dbReference type="NCBI Taxonomy" id="1706840"/>
    <lineage>
        <taxon>Bacteria</taxon>
        <taxon>Bacillati</taxon>
        <taxon>Actinomycetota</taxon>
        <taxon>Actinomycetes</taxon>
        <taxon>Streptosporangiales</taxon>
        <taxon>Streptosporangiaceae</taxon>
        <taxon>Streptosporangium</taxon>
    </lineage>
</organism>
<gene>
    <name evidence="1" type="ORF">FHS44_008034</name>
</gene>
<dbReference type="Proteomes" id="UP000552644">
    <property type="component" value="Unassembled WGS sequence"/>
</dbReference>
<dbReference type="RefSeq" id="WP_184725629.1">
    <property type="nucleotide sequence ID" value="NZ_JACHJP010000019.1"/>
</dbReference>
<name>A0A7W7VS66_9ACTN</name>
<evidence type="ECO:0000313" key="2">
    <source>
        <dbReference type="Proteomes" id="UP000552644"/>
    </source>
</evidence>
<dbReference type="EMBL" id="JACHJP010000019">
    <property type="protein sequence ID" value="MBB4920881.1"/>
    <property type="molecule type" value="Genomic_DNA"/>
</dbReference>
<accession>A0A7W7VS66</accession>
<reference evidence="1 2" key="1">
    <citation type="submission" date="2020-08" db="EMBL/GenBank/DDBJ databases">
        <title>Genomic Encyclopedia of Type Strains, Phase III (KMG-III): the genomes of soil and plant-associated and newly described type strains.</title>
        <authorList>
            <person name="Whitman W."/>
        </authorList>
    </citation>
    <scope>NUCLEOTIDE SEQUENCE [LARGE SCALE GENOMIC DNA]</scope>
    <source>
        <strain evidence="1 2">CECT 8840</strain>
    </source>
</reference>
<keyword evidence="2" id="KW-1185">Reference proteome</keyword>
<comment type="caution">
    <text evidence="1">The sequence shown here is derived from an EMBL/GenBank/DDBJ whole genome shotgun (WGS) entry which is preliminary data.</text>
</comment>
<proteinExistence type="predicted"/>
<dbReference type="AlphaFoldDB" id="A0A7W7VS66"/>
<protein>
    <submittedName>
        <fullName evidence="1">Uncharacterized protein</fullName>
    </submittedName>
</protein>
<evidence type="ECO:0000313" key="1">
    <source>
        <dbReference type="EMBL" id="MBB4920881.1"/>
    </source>
</evidence>
<sequence>MSEEYEYLGDIAGGDVPASVPELAALSTISMEVGRVRARLDQALADLATVARQVGPVARLTIGVEQLAQRVAVVETLGGEVQALATAVEALGAEAGTPPPHPVDWAHAEDRAEWAADLVVWVRDVLITGWPAVADRLPGCWPRHRDILQDIATLRATYEAAYDDPRGRPHHAVEYRRLLEDVLRQAETLTQDCQKPGLPHPVPGPARDDMAELEAAMRIEVIAEIYALAGQATSKITPPDLAAAAQARAERLWAEHGVTQEEYRLYDQAVRARRPGT</sequence>